<dbReference type="GO" id="GO:0008234">
    <property type="term" value="F:cysteine-type peptidase activity"/>
    <property type="evidence" value="ECO:0007669"/>
    <property type="project" value="InterPro"/>
</dbReference>
<evidence type="ECO:0000256" key="1">
    <source>
        <dbReference type="ARBA" id="ARBA00022729"/>
    </source>
</evidence>
<dbReference type="CDD" id="cd02258">
    <property type="entry name" value="Peptidase_C25_N"/>
    <property type="match status" value="1"/>
</dbReference>
<keyword evidence="5" id="KW-1185">Reference proteome</keyword>
<organism evidence="4 5">
    <name type="scientific">Segatella hominis</name>
    <dbReference type="NCBI Taxonomy" id="2518605"/>
    <lineage>
        <taxon>Bacteria</taxon>
        <taxon>Pseudomonadati</taxon>
        <taxon>Bacteroidota</taxon>
        <taxon>Bacteroidia</taxon>
        <taxon>Bacteroidales</taxon>
        <taxon>Prevotellaceae</taxon>
        <taxon>Segatella</taxon>
    </lineage>
</organism>
<dbReference type="Gene3D" id="3.40.50.10390">
    <property type="entry name" value="Gingipain r, domain 1"/>
    <property type="match status" value="1"/>
</dbReference>
<keyword evidence="1 2" id="KW-0732">Signal</keyword>
<dbReference type="NCBIfam" id="TIGR04183">
    <property type="entry name" value="Por_Secre_tail"/>
    <property type="match status" value="1"/>
</dbReference>
<dbReference type="Proteomes" id="UP000297872">
    <property type="component" value="Unassembled WGS sequence"/>
</dbReference>
<reference evidence="4 5" key="1">
    <citation type="submission" date="2019-02" db="EMBL/GenBank/DDBJ databases">
        <title>Draft Genome Sequence of the Prevotella sp. BCRC 81118, Isolated from Human Feces.</title>
        <authorList>
            <person name="Huang C.-H."/>
        </authorList>
    </citation>
    <scope>NUCLEOTIDE SEQUENCE [LARGE SCALE GENOMIC DNA]</scope>
    <source>
        <strain evidence="4 5">BCRC 81118</strain>
    </source>
</reference>
<evidence type="ECO:0000313" key="4">
    <source>
        <dbReference type="EMBL" id="TFH81893.1"/>
    </source>
</evidence>
<dbReference type="GeneID" id="302995103"/>
<evidence type="ECO:0000256" key="2">
    <source>
        <dbReference type="SAM" id="SignalP"/>
    </source>
</evidence>
<dbReference type="Pfam" id="PF01364">
    <property type="entry name" value="Peptidase_C25"/>
    <property type="match status" value="1"/>
</dbReference>
<name>A0A4Y8VNI0_9BACT</name>
<feature type="signal peptide" evidence="2">
    <location>
        <begin position="1"/>
        <end position="23"/>
    </location>
</feature>
<gene>
    <name evidence="4" type="primary">porU</name>
    <name evidence="4" type="ORF">EXN75_07340</name>
</gene>
<dbReference type="InterPro" id="IPR026444">
    <property type="entry name" value="Secre_tail"/>
</dbReference>
<dbReference type="RefSeq" id="WP_134843300.1">
    <property type="nucleotide sequence ID" value="NZ_SGVY01000015.1"/>
</dbReference>
<sequence>MVTKVWRYFIATLLLMLVLPMQAQQFFNLTADEVRVDSVLPRFVYSKPLSNHYQDSIYTATVKYAEYVDMTVADIANYNRLSGAALPSQVSVETQVSLCRNEATLLVNFCPLVFRNNKYQILVSFMLDIKAKPISRSMAKARALTRASETEKDYAAHSLLATGRWAKIRVGESGVYQLTDQVIRQAGFSNINKVKVYGYGGNLQNEALYASEILANDDLKEVPQYVRDGKHYFYAKGPVSWSSNAATRRTRNPYSDYGYYFITQSDEAPQTVDSATFVNSFYPSSDFYHSLYEVDGYAWFSGGRNLYDSKALNQGASEQIVFTNTTGNAGGKLAVNISTGTSATADVALNGRILGKVYAQVSGSEYDFGAEGSTIFTLKNLTIGGNDTITITNVSGGTMRLDYVAMVWNAPKALPEFSGKIPAAQFVYNITNQDHHADAQADMVIIIPTSQKLLKQAKRLKTYHETHNDLRVNLVPADELYNEFSSGTPDAGAYRRYLRMLQDRAEGNEANMPKYLLLFGDCVWDNRMLTADCKRLNPDDYLLCFESENSLNKIYCYVSDSWMGILSEGAGGSPTTQQQDVAVGRFPVSTPEEAKIMVDKTINYMENANAGSWQNTLMFMADDGNDNLHMKDADEVANYIADKYPDFQIKKVMWDAYQRTTSSVGNSYPEVTRIIKEQQANGALIMDYAGHASAGQLSHEQVVKLMDFNNFKNTNLPLWVTAACDVMPYDGVEDNIGEAAVLNPNGGAVAFYGTTRTVYANRNKYMNRAFLYRVLSTKDGKPLTIGEAHRQAQNDLVKGNVIGYDVEGKPIKESDLTSNRLQYALLGDPAMPLNVPTLKVVVDSVNGISTSDASAKAMLKAGMVARIDGHIEGNEAFNGVVTATVRDSKELITCRQNDGTSDAFTFYDRTKTLYNGSDSVVGGKFSFQFAVPKDINYTDESGLVNLYAINNDRTIRAHGSSDAFNVGGSALAKNDSIGPSIYCYLNSPSFVDGGNVNPTPFFVAEVKDKDGINAAGSGIGHDLQLIIDGDANKTYNLNNNFTYDFGTYTSGSTYYSIPELAAGPHKLQFRAWDILNNSSTATLTFNVVRSLKPSFDTGVTENPARNSTTFIVTHDRIASSLDIVIEVFDTSGRKLWQHTETGVSNSGSYTVKWDLSTGSGTLRTGIYLYRIKVASDGSGYESKTKKLIVLNH</sequence>
<accession>A0A4Y8VNI0</accession>
<feature type="chain" id="PRO_5021471134" evidence="2">
    <location>
        <begin position="24"/>
        <end position="1192"/>
    </location>
</feature>
<dbReference type="InterPro" id="IPR029030">
    <property type="entry name" value="Caspase-like_dom_sf"/>
</dbReference>
<dbReference type="OrthoDB" id="9809780at2"/>
<dbReference type="SUPFAM" id="SSF52129">
    <property type="entry name" value="Caspase-like"/>
    <property type="match status" value="1"/>
</dbReference>
<dbReference type="AlphaFoldDB" id="A0A4Y8VNI0"/>
<feature type="domain" description="Gingipain" evidence="3">
    <location>
        <begin position="444"/>
        <end position="833"/>
    </location>
</feature>
<dbReference type="GO" id="GO:0006508">
    <property type="term" value="P:proteolysis"/>
    <property type="evidence" value="ECO:0007669"/>
    <property type="project" value="InterPro"/>
</dbReference>
<evidence type="ECO:0000313" key="5">
    <source>
        <dbReference type="Proteomes" id="UP000297872"/>
    </source>
</evidence>
<evidence type="ECO:0000259" key="3">
    <source>
        <dbReference type="Pfam" id="PF01364"/>
    </source>
</evidence>
<dbReference type="Gene3D" id="2.60.40.4070">
    <property type="match status" value="1"/>
</dbReference>
<dbReference type="InterPro" id="IPR029031">
    <property type="entry name" value="Gingipain_N_sf"/>
</dbReference>
<proteinExistence type="predicted"/>
<dbReference type="InterPro" id="IPR001769">
    <property type="entry name" value="Gingipain"/>
</dbReference>
<dbReference type="EMBL" id="SGVY01000015">
    <property type="protein sequence ID" value="TFH81893.1"/>
    <property type="molecule type" value="Genomic_DNA"/>
</dbReference>
<protein>
    <submittedName>
        <fullName evidence="4">Type IX secretion system sortase PorU</fullName>
    </submittedName>
</protein>
<comment type="caution">
    <text evidence="4">The sequence shown here is derived from an EMBL/GenBank/DDBJ whole genome shotgun (WGS) entry which is preliminary data.</text>
</comment>
<dbReference type="Gene3D" id="3.40.50.1460">
    <property type="match status" value="1"/>
</dbReference>
<dbReference type="NCBIfam" id="NF033707">
    <property type="entry name" value="T9SS_sortase"/>
    <property type="match status" value="1"/>
</dbReference>